<dbReference type="InterPro" id="IPR024425">
    <property type="entry name" value="LiaF-like_C"/>
</dbReference>
<accession>A0ABT9GL19</accession>
<comment type="caution">
    <text evidence="2">The sequence shown here is derived from an EMBL/GenBank/DDBJ whole genome shotgun (WGS) entry which is preliminary data.</text>
</comment>
<dbReference type="PANTHER" id="PTHR40763:SF5">
    <property type="entry name" value="MEMBRANE PROTEIN"/>
    <property type="match status" value="1"/>
</dbReference>
<dbReference type="Proteomes" id="UP001236258">
    <property type="component" value="Unassembled WGS sequence"/>
</dbReference>
<keyword evidence="3" id="KW-1185">Reference proteome</keyword>
<sequence length="250" mass="27439">MIKKQPAWLAYGDRGGPMAIDTTGVKLEDRPIAQVREAVIDQLIMNYSHSVISEQAFERRLDIATNSDDPNVLIEQVADLTLEPDAKYRAMWSQNFDASKTATSSANAMNAVEPTDKDRLVSILSSDERSGPWRVPQQLTIINALSSVELDFSEAVFEHRQVTLQLTNWLGSVSIQVPEHVAVISELNNIAASSDNTVGQGGPGSRKTHCIRIEGYSVLGSLDVSIKRSLKQRFTDFANSIRAALGLDKA</sequence>
<dbReference type="PANTHER" id="PTHR40763">
    <property type="entry name" value="MEMBRANE PROTEIN-RELATED"/>
    <property type="match status" value="1"/>
</dbReference>
<evidence type="ECO:0000259" key="1">
    <source>
        <dbReference type="Pfam" id="PF09922"/>
    </source>
</evidence>
<gene>
    <name evidence="2" type="ORF">Q3O59_01350</name>
</gene>
<dbReference type="RefSeq" id="WP_305943892.1">
    <property type="nucleotide sequence ID" value="NZ_JAUZVY010000001.1"/>
</dbReference>
<proteinExistence type="predicted"/>
<reference evidence="2 3" key="1">
    <citation type="submission" date="2023-08" db="EMBL/GenBank/DDBJ databases">
        <authorList>
            <person name="Joshi A."/>
            <person name="Thite S."/>
        </authorList>
    </citation>
    <scope>NUCLEOTIDE SEQUENCE [LARGE SCALE GENOMIC DNA]</scope>
    <source>
        <strain evidence="2 3">1E1</strain>
    </source>
</reference>
<name>A0ABT9GL19_9GAMM</name>
<organism evidence="2 3">
    <name type="scientific">Alkalimonas delamerensis</name>
    <dbReference type="NCBI Taxonomy" id="265981"/>
    <lineage>
        <taxon>Bacteria</taxon>
        <taxon>Pseudomonadati</taxon>
        <taxon>Pseudomonadota</taxon>
        <taxon>Gammaproteobacteria</taxon>
        <taxon>Alkalimonas</taxon>
    </lineage>
</organism>
<evidence type="ECO:0000313" key="3">
    <source>
        <dbReference type="Proteomes" id="UP001236258"/>
    </source>
</evidence>
<feature type="domain" description="Cell wall-active antibiotics response LiaF-like C-terminal" evidence="1">
    <location>
        <begin position="131"/>
        <end position="192"/>
    </location>
</feature>
<evidence type="ECO:0000313" key="2">
    <source>
        <dbReference type="EMBL" id="MDP4527675.1"/>
    </source>
</evidence>
<dbReference type="EMBL" id="JAUZVY010000001">
    <property type="protein sequence ID" value="MDP4527675.1"/>
    <property type="molecule type" value="Genomic_DNA"/>
</dbReference>
<dbReference type="Pfam" id="PF09922">
    <property type="entry name" value="LiaF-like_C"/>
    <property type="match status" value="1"/>
</dbReference>
<protein>
    <recommendedName>
        <fullName evidence="1">Cell wall-active antibiotics response LiaF-like C-terminal domain-containing protein</fullName>
    </recommendedName>
</protein>